<protein>
    <submittedName>
        <fullName evidence="3">LapA family protein</fullName>
    </submittedName>
</protein>
<evidence type="ECO:0000313" key="4">
    <source>
        <dbReference type="Proteomes" id="UP000515297"/>
    </source>
</evidence>
<accession>A0A7G6VS02</accession>
<evidence type="ECO:0000313" key="3">
    <source>
        <dbReference type="EMBL" id="QNE04517.1"/>
    </source>
</evidence>
<evidence type="ECO:0000256" key="2">
    <source>
        <dbReference type="SAM" id="Phobius"/>
    </source>
</evidence>
<proteinExistence type="predicted"/>
<feature type="compositionally biased region" description="Low complexity" evidence="1">
    <location>
        <begin position="86"/>
        <end position="103"/>
    </location>
</feature>
<dbReference type="AlphaFoldDB" id="A0A7G6VS02"/>
<organism evidence="3 4">
    <name type="scientific">Croceicoccus marinus</name>
    <dbReference type="NCBI Taxonomy" id="450378"/>
    <lineage>
        <taxon>Bacteria</taxon>
        <taxon>Pseudomonadati</taxon>
        <taxon>Pseudomonadota</taxon>
        <taxon>Alphaproteobacteria</taxon>
        <taxon>Sphingomonadales</taxon>
        <taxon>Erythrobacteraceae</taxon>
        <taxon>Croceicoccus</taxon>
    </lineage>
</organism>
<dbReference type="EMBL" id="CP060052">
    <property type="protein sequence ID" value="QNE04517.1"/>
    <property type="molecule type" value="Genomic_DNA"/>
</dbReference>
<evidence type="ECO:0000256" key="1">
    <source>
        <dbReference type="SAM" id="MobiDB-lite"/>
    </source>
</evidence>
<name>A0A7G6VS02_9SPHN</name>
<feature type="transmembrane region" description="Helical" evidence="2">
    <location>
        <begin position="7"/>
        <end position="27"/>
    </location>
</feature>
<feature type="transmembrane region" description="Helical" evidence="2">
    <location>
        <begin position="39"/>
        <end position="59"/>
    </location>
</feature>
<keyword evidence="2" id="KW-0812">Transmembrane</keyword>
<dbReference type="RefSeq" id="WP_185883784.1">
    <property type="nucleotide sequence ID" value="NZ_CP060052.1"/>
</dbReference>
<dbReference type="Proteomes" id="UP000515297">
    <property type="component" value="Chromosome"/>
</dbReference>
<keyword evidence="2" id="KW-0472">Membrane</keyword>
<feature type="region of interest" description="Disordered" evidence="1">
    <location>
        <begin position="84"/>
        <end position="125"/>
    </location>
</feature>
<gene>
    <name evidence="3" type="ORF">H4O24_11130</name>
</gene>
<sequence>MKIIRSVLWVVIIVALALFTAFNWTSVDIRIWESLVLETKLPVLILVAFLLGFGPMWLTHRTTVWRLKRRIGSLEASQRSLIASQNAPTPNASAPNATAPNATGRHEPVTGGTGIDTLGREDDRL</sequence>
<keyword evidence="2" id="KW-1133">Transmembrane helix</keyword>
<reference evidence="3 4" key="1">
    <citation type="submission" date="2020-08" db="EMBL/GenBank/DDBJ databases">
        <authorList>
            <person name="Liu G."/>
            <person name="Sun C."/>
        </authorList>
    </citation>
    <scope>NUCLEOTIDE SEQUENCE [LARGE SCALE GENOMIC DNA]</scope>
    <source>
        <strain evidence="3 4">OT19</strain>
    </source>
</reference>